<dbReference type="PANTHER" id="PTHR11439">
    <property type="entry name" value="GAG-POL-RELATED RETROTRANSPOSON"/>
    <property type="match status" value="1"/>
</dbReference>
<dbReference type="Proteomes" id="UP000087171">
    <property type="component" value="Chromosome Ca1"/>
</dbReference>
<dbReference type="OrthoDB" id="1740642at2759"/>
<dbReference type="Pfam" id="PF07727">
    <property type="entry name" value="RVT_2"/>
    <property type="match status" value="1"/>
</dbReference>
<gene>
    <name evidence="3" type="primary">LOC113788025</name>
</gene>
<keyword evidence="2" id="KW-1185">Reference proteome</keyword>
<reference evidence="2" key="1">
    <citation type="journal article" date="2013" name="Nat. Biotechnol.">
        <title>Draft genome sequence of chickpea (Cicer arietinum) provides a resource for trait improvement.</title>
        <authorList>
            <person name="Varshney R.K."/>
            <person name="Song C."/>
            <person name="Saxena R.K."/>
            <person name="Azam S."/>
            <person name="Yu S."/>
            <person name="Sharpe A.G."/>
            <person name="Cannon S."/>
            <person name="Baek J."/>
            <person name="Rosen B.D."/>
            <person name="Tar'an B."/>
            <person name="Millan T."/>
            <person name="Zhang X."/>
            <person name="Ramsay L.D."/>
            <person name="Iwata A."/>
            <person name="Wang Y."/>
            <person name="Nelson W."/>
            <person name="Farmer A.D."/>
            <person name="Gaur P.M."/>
            <person name="Soderlund C."/>
            <person name="Penmetsa R.V."/>
            <person name="Xu C."/>
            <person name="Bharti A.K."/>
            <person name="He W."/>
            <person name="Winter P."/>
            <person name="Zhao S."/>
            <person name="Hane J.K."/>
            <person name="Carrasquilla-Garcia N."/>
            <person name="Condie J.A."/>
            <person name="Upadhyaya H.D."/>
            <person name="Luo M.C."/>
            <person name="Thudi M."/>
            <person name="Gowda C.L."/>
            <person name="Singh N.P."/>
            <person name="Lichtenzveig J."/>
            <person name="Gali K.K."/>
            <person name="Rubio J."/>
            <person name="Nadarajan N."/>
            <person name="Dolezel J."/>
            <person name="Bansal K.C."/>
            <person name="Xu X."/>
            <person name="Edwards D."/>
            <person name="Zhang G."/>
            <person name="Kahl G."/>
            <person name="Gil J."/>
            <person name="Singh K.B."/>
            <person name="Datta S.K."/>
            <person name="Jackson S.A."/>
            <person name="Wang J."/>
            <person name="Cook D.R."/>
        </authorList>
    </citation>
    <scope>NUCLEOTIDE SEQUENCE [LARGE SCALE GENOMIC DNA]</scope>
    <source>
        <strain evidence="2">cv. CDC Frontier</strain>
    </source>
</reference>
<dbReference type="RefSeq" id="XP_027193132.1">
    <property type="nucleotide sequence ID" value="XM_027337331.1"/>
</dbReference>
<proteinExistence type="predicted"/>
<organism evidence="2 3">
    <name type="scientific">Cicer arietinum</name>
    <name type="common">Chickpea</name>
    <name type="synonym">Garbanzo</name>
    <dbReference type="NCBI Taxonomy" id="3827"/>
    <lineage>
        <taxon>Eukaryota</taxon>
        <taxon>Viridiplantae</taxon>
        <taxon>Streptophyta</taxon>
        <taxon>Embryophyta</taxon>
        <taxon>Tracheophyta</taxon>
        <taxon>Spermatophyta</taxon>
        <taxon>Magnoliopsida</taxon>
        <taxon>eudicotyledons</taxon>
        <taxon>Gunneridae</taxon>
        <taxon>Pentapetalae</taxon>
        <taxon>rosids</taxon>
        <taxon>fabids</taxon>
        <taxon>Fabales</taxon>
        <taxon>Fabaceae</taxon>
        <taxon>Papilionoideae</taxon>
        <taxon>50 kb inversion clade</taxon>
        <taxon>NPAAA clade</taxon>
        <taxon>Hologalegina</taxon>
        <taxon>IRL clade</taxon>
        <taxon>Cicereae</taxon>
        <taxon>Cicer</taxon>
    </lineage>
</organism>
<dbReference type="STRING" id="3827.A0A3Q7YEE9"/>
<sequence>MILLCLYVDDWQQQQGNCRIEIMKYEFEMIDLGKLSYFLGMKFTETKEGLLIHRKKYAGEILRRFNMADCNPVVTPIEVNAKLGTKIEEELVDSTIFKQVVGSLRYLCNTRPDIFFSVGVVSRFMERPKHSHRLAV</sequence>
<evidence type="ECO:0000313" key="2">
    <source>
        <dbReference type="Proteomes" id="UP000087171"/>
    </source>
</evidence>
<feature type="domain" description="Reverse transcriptase Ty1/copia-type" evidence="1">
    <location>
        <begin position="2"/>
        <end position="78"/>
    </location>
</feature>
<accession>A0A3Q7YEE9</accession>
<name>A0A3Q7YEE9_CICAR</name>
<reference evidence="3" key="2">
    <citation type="submission" date="2025-08" db="UniProtKB">
        <authorList>
            <consortium name="RefSeq"/>
        </authorList>
    </citation>
    <scope>IDENTIFICATION</scope>
    <source>
        <tissue evidence="3">Etiolated seedlings</tissue>
    </source>
</reference>
<dbReference type="PANTHER" id="PTHR11439:SF483">
    <property type="entry name" value="PEPTIDE SYNTHASE GLIP-LIKE, PUTATIVE (AFU_ORTHOLOGUE AFUA_3G12920)-RELATED"/>
    <property type="match status" value="1"/>
</dbReference>
<evidence type="ECO:0000313" key="3">
    <source>
        <dbReference type="RefSeq" id="XP_027193132.1"/>
    </source>
</evidence>
<dbReference type="AlphaFoldDB" id="A0A3Q7YEE9"/>
<dbReference type="InterPro" id="IPR013103">
    <property type="entry name" value="RVT_2"/>
</dbReference>
<dbReference type="PaxDb" id="3827-XP_004489075.1"/>
<protein>
    <submittedName>
        <fullName evidence="3">Uncharacterized protein LOC113788025</fullName>
    </submittedName>
</protein>
<evidence type="ECO:0000259" key="1">
    <source>
        <dbReference type="Pfam" id="PF07727"/>
    </source>
</evidence>